<dbReference type="GO" id="GO:0090729">
    <property type="term" value="F:toxin activity"/>
    <property type="evidence" value="ECO:0007669"/>
    <property type="project" value="UniProtKB-KW"/>
</dbReference>
<dbReference type="PROSITE" id="PS50214">
    <property type="entry name" value="DISINTEGRIN_2"/>
    <property type="match status" value="1"/>
</dbReference>
<feature type="binding site" evidence="16">
    <location>
        <position position="344"/>
    </location>
    <ligand>
        <name>Zn(2+)</name>
        <dbReference type="ChEBI" id="CHEBI:29105"/>
        <note>catalytic</note>
    </ligand>
</feature>
<reference evidence="22" key="2">
    <citation type="submission" date="2025-08" db="UniProtKB">
        <authorList>
            <consortium name="Ensembl"/>
        </authorList>
    </citation>
    <scope>IDENTIFICATION</scope>
</reference>
<feature type="domain" description="Disintegrin" evidence="20">
    <location>
        <begin position="397"/>
        <end position="483"/>
    </location>
</feature>
<evidence type="ECO:0000256" key="16">
    <source>
        <dbReference type="PROSITE-ProRule" id="PRU00276"/>
    </source>
</evidence>
<reference evidence="22 23" key="1">
    <citation type="journal article" date="2019" name="Proc. Natl. Acad. Sci. U.S.A.">
        <title>Regulatory changes in pterin and carotenoid genes underlie balanced color polymorphisms in the wall lizard.</title>
        <authorList>
            <person name="Andrade P."/>
            <person name="Pinho C."/>
            <person name="Perez I de Lanuza G."/>
            <person name="Afonso S."/>
            <person name="Brejcha J."/>
            <person name="Rubin C.J."/>
            <person name="Wallerman O."/>
            <person name="Pereira P."/>
            <person name="Sabatino S.J."/>
            <person name="Bellati A."/>
            <person name="Pellitteri-Rosa D."/>
            <person name="Bosakova Z."/>
            <person name="Bunikis I."/>
            <person name="Carretero M.A."/>
            <person name="Feiner N."/>
            <person name="Marsik P."/>
            <person name="Pauperio F."/>
            <person name="Salvi D."/>
            <person name="Soler L."/>
            <person name="While G.M."/>
            <person name="Uller T."/>
            <person name="Font E."/>
            <person name="Andersson L."/>
            <person name="Carneiro M."/>
        </authorList>
    </citation>
    <scope>NUCLEOTIDE SEQUENCE</scope>
</reference>
<evidence type="ECO:0000313" key="22">
    <source>
        <dbReference type="Ensembl" id="ENSPMRP00000004628.1"/>
    </source>
</evidence>
<dbReference type="SUPFAM" id="SSF57552">
    <property type="entry name" value="Blood coagulation inhibitor (disintegrin)"/>
    <property type="match status" value="1"/>
</dbReference>
<feature type="disulfide bond" evidence="16">
    <location>
        <begin position="351"/>
        <end position="356"/>
    </location>
</feature>
<evidence type="ECO:0000259" key="21">
    <source>
        <dbReference type="PROSITE" id="PS50215"/>
    </source>
</evidence>
<dbReference type="GO" id="GO:0046872">
    <property type="term" value="F:metal ion binding"/>
    <property type="evidence" value="ECO:0007669"/>
    <property type="project" value="UniProtKB-KW"/>
</dbReference>
<evidence type="ECO:0000256" key="9">
    <source>
        <dbReference type="ARBA" id="ARBA00022833"/>
    </source>
</evidence>
<dbReference type="GO" id="GO:0005576">
    <property type="term" value="C:extracellular region"/>
    <property type="evidence" value="ECO:0007669"/>
    <property type="project" value="UniProtKB-SubCell"/>
</dbReference>
<evidence type="ECO:0000256" key="4">
    <source>
        <dbReference type="ARBA" id="ARBA00022525"/>
    </source>
</evidence>
<keyword evidence="10 17" id="KW-1133">Transmembrane helix</keyword>
<dbReference type="AlphaFoldDB" id="A0A670HY61"/>
<dbReference type="GO" id="GO:0008584">
    <property type="term" value="P:male gonad development"/>
    <property type="evidence" value="ECO:0007669"/>
    <property type="project" value="TreeGrafter"/>
</dbReference>
<dbReference type="InterPro" id="IPR034027">
    <property type="entry name" value="Reprolysin_adamalysin"/>
</dbReference>
<dbReference type="SUPFAM" id="SSF55486">
    <property type="entry name" value="Metalloproteases ('zincins'), catalytic domain"/>
    <property type="match status" value="1"/>
</dbReference>
<protein>
    <submittedName>
        <fullName evidence="22">Disintegrin and metalloproteinase domain-containing protein 20-like</fullName>
    </submittedName>
</protein>
<dbReference type="InterPro" id="IPR024079">
    <property type="entry name" value="MetalloPept_cat_dom_sf"/>
</dbReference>
<dbReference type="InterPro" id="IPR001590">
    <property type="entry name" value="Peptidase_M12B"/>
</dbReference>
<proteinExistence type="predicted"/>
<dbReference type="GeneID" id="114595314"/>
<dbReference type="InterPro" id="IPR006586">
    <property type="entry name" value="ADAM_Cys-rich"/>
</dbReference>
<dbReference type="Ensembl" id="ENSPMRT00000004937.1">
    <property type="protein sequence ID" value="ENSPMRP00000004628.1"/>
    <property type="gene ID" value="ENSPMRG00000003171.1"/>
</dbReference>
<dbReference type="PROSITE" id="PS00427">
    <property type="entry name" value="DISINTEGRIN_1"/>
    <property type="match status" value="1"/>
</dbReference>
<keyword evidence="13" id="KW-1199">Hemostasis impairing toxin</keyword>
<dbReference type="Pfam" id="PF01421">
    <property type="entry name" value="Reprolysin"/>
    <property type="match status" value="1"/>
</dbReference>
<reference evidence="22" key="3">
    <citation type="submission" date="2025-09" db="UniProtKB">
        <authorList>
            <consortium name="Ensembl"/>
        </authorList>
    </citation>
    <scope>IDENTIFICATION</scope>
</reference>
<comment type="subcellular location">
    <subcellularLocation>
        <location evidence="2">Membrane</location>
        <topology evidence="2">Single-pass type I membrane protein</topology>
    </subcellularLocation>
    <subcellularLocation>
        <location evidence="3">Secreted</location>
    </subcellularLocation>
</comment>
<dbReference type="CDD" id="cd04269">
    <property type="entry name" value="ZnMc_adamalysin_II_like"/>
    <property type="match status" value="1"/>
</dbReference>
<dbReference type="GO" id="GO:1990913">
    <property type="term" value="C:sperm head plasma membrane"/>
    <property type="evidence" value="ECO:0007669"/>
    <property type="project" value="TreeGrafter"/>
</dbReference>
<organism evidence="22 23">
    <name type="scientific">Podarcis muralis</name>
    <name type="common">Wall lizard</name>
    <name type="synonym">Lacerta muralis</name>
    <dbReference type="NCBI Taxonomy" id="64176"/>
    <lineage>
        <taxon>Eukaryota</taxon>
        <taxon>Metazoa</taxon>
        <taxon>Chordata</taxon>
        <taxon>Craniata</taxon>
        <taxon>Vertebrata</taxon>
        <taxon>Euteleostomi</taxon>
        <taxon>Lepidosauria</taxon>
        <taxon>Squamata</taxon>
        <taxon>Bifurcata</taxon>
        <taxon>Unidentata</taxon>
        <taxon>Episquamata</taxon>
        <taxon>Laterata</taxon>
        <taxon>Lacertibaenia</taxon>
        <taxon>Lacertidae</taxon>
        <taxon>Podarcis</taxon>
    </lineage>
</organism>
<keyword evidence="6 17" id="KW-0812">Transmembrane</keyword>
<feature type="chain" id="PRO_5025555181" evidence="18">
    <location>
        <begin position="23"/>
        <end position="727"/>
    </location>
</feature>
<keyword evidence="23" id="KW-1185">Reference proteome</keyword>
<dbReference type="Gene3D" id="4.10.70.10">
    <property type="entry name" value="Disintegrin domain"/>
    <property type="match status" value="1"/>
</dbReference>
<dbReference type="RefSeq" id="XP_028581452.1">
    <property type="nucleotide sequence ID" value="XM_028725619.1"/>
</dbReference>
<dbReference type="KEGG" id="pmua:114595314"/>
<comment type="caution">
    <text evidence="15">Lacks conserved residue(s) required for the propagation of feature annotation.</text>
</comment>
<dbReference type="GeneTree" id="ENSGT00940000161067"/>
<keyword evidence="11 17" id="KW-0472">Membrane</keyword>
<keyword evidence="18" id="KW-0732">Signal</keyword>
<keyword evidence="7 16" id="KW-0479">Metal-binding</keyword>
<keyword evidence="12 15" id="KW-1015">Disulfide bond</keyword>
<evidence type="ECO:0000256" key="14">
    <source>
        <dbReference type="PROSITE-ProRule" id="PRU00068"/>
    </source>
</evidence>
<dbReference type="FunFam" id="4.10.70.10:FF:000001">
    <property type="entry name" value="Disintegrin and metalloproteinase domain-containing protein 22"/>
    <property type="match status" value="1"/>
</dbReference>
<comment type="cofactor">
    <cofactor evidence="1">
        <name>Zn(2+)</name>
        <dbReference type="ChEBI" id="CHEBI:29105"/>
    </cofactor>
</comment>
<dbReference type="InterPro" id="IPR018358">
    <property type="entry name" value="Disintegrin_CS"/>
</dbReference>
<dbReference type="SMART" id="SM00608">
    <property type="entry name" value="ACR"/>
    <property type="match status" value="1"/>
</dbReference>
<feature type="binding site" evidence="16">
    <location>
        <position position="338"/>
    </location>
    <ligand>
        <name>Zn(2+)</name>
        <dbReference type="ChEBI" id="CHEBI:29105"/>
        <note>catalytic</note>
    </ligand>
</feature>
<dbReference type="PANTHER" id="PTHR11905">
    <property type="entry name" value="ADAM A DISINTEGRIN AND METALLOPROTEASE DOMAIN"/>
    <property type="match status" value="1"/>
</dbReference>
<feature type="domain" description="EGF-like" evidence="19">
    <location>
        <begin position="621"/>
        <end position="654"/>
    </location>
</feature>
<evidence type="ECO:0000256" key="18">
    <source>
        <dbReference type="SAM" id="SignalP"/>
    </source>
</evidence>
<evidence type="ECO:0000256" key="15">
    <source>
        <dbReference type="PROSITE-ProRule" id="PRU00076"/>
    </source>
</evidence>
<evidence type="ECO:0000256" key="5">
    <source>
        <dbReference type="ARBA" id="ARBA00022656"/>
    </source>
</evidence>
<dbReference type="PROSITE" id="PS50215">
    <property type="entry name" value="ADAM_MEPRO"/>
    <property type="match status" value="1"/>
</dbReference>
<keyword evidence="4" id="KW-0964">Secreted</keyword>
<dbReference type="Gene3D" id="3.40.390.10">
    <property type="entry name" value="Collagenase (Catalytic Domain)"/>
    <property type="match status" value="1"/>
</dbReference>
<dbReference type="InterPro" id="IPR000742">
    <property type="entry name" value="EGF"/>
</dbReference>
<sequence length="727" mass="80682">MTGTMAWLLVMLLNNLLAETSGQTPPQGFRYASYEVTIPRKLSIRYGQEEIQDVSYLLQIEGKSQVVHLRQKKGIVPKHFPIFTYNEGNLQVDYPFIRDDCFYSGFIQGNPNSSATITTCSGGLKGVFQLENKTFEIHPAQASATFQHVVYQLSVDEDVTRMRCGLTEKEQSHQEAMIREAERVVVQSAPAGRWWPHIRYAKVAVVVSHEQYAKFNNNETDTALTIFYVIHTANEFYEPLGLQISLVGLEIWSEKDLITISDRIGAALSAFNAWRRDTLLKHLKNDVAHLFTHKDFGQRVGLAYVNTICTASWGSVVQTLKSSDLNLLSVTFAHELGHSIGLTHDAADCKCDRRRCIMDAAAVNTDKFSNCSYEQYYTNRNKACLLIPPEPDQIYKFEICGNKVVEKGEQCDCGTSTQCELDPCCQPNCMLRPGANCASGQCCVRCQYRAAGYTCRGNISVCDLAEYCSGASERCPEDVYVQDGAPCSDGAYCYHGHCTTHNAQCKAIFGKDATIAAESCYKILNAQGDRFGNCGFRRGRYIKCNADNTLCGRIHCDNIRGLPSLAEHSTLIQTFVGDTKCWSTDYHKGLGRGDIGAVQDGTPCGMGMMCIDSECKNVSLLKYDCNVSMCNNRGICNNHKHCHCNYGWAPPDCLKEGYGGSIESGPTSKEWSGIVMGIFVGCVLFVSVATLGVSMALYYRIVLRNHLRRISARISVGGETSRDHKSL</sequence>
<dbReference type="GO" id="GO:0004222">
    <property type="term" value="F:metalloendopeptidase activity"/>
    <property type="evidence" value="ECO:0007669"/>
    <property type="project" value="InterPro"/>
</dbReference>
<evidence type="ECO:0000256" key="11">
    <source>
        <dbReference type="ARBA" id="ARBA00023136"/>
    </source>
</evidence>
<evidence type="ECO:0000256" key="2">
    <source>
        <dbReference type="ARBA" id="ARBA00004479"/>
    </source>
</evidence>
<dbReference type="InterPro" id="IPR002870">
    <property type="entry name" value="Peptidase_M12B_N"/>
</dbReference>
<dbReference type="Pfam" id="PF01562">
    <property type="entry name" value="Pep_M12B_propep"/>
    <property type="match status" value="1"/>
</dbReference>
<accession>A0A670HY61</accession>
<evidence type="ECO:0000259" key="19">
    <source>
        <dbReference type="PROSITE" id="PS50026"/>
    </source>
</evidence>
<gene>
    <name evidence="22" type="primary">LOC114595314</name>
</gene>
<evidence type="ECO:0000256" key="3">
    <source>
        <dbReference type="ARBA" id="ARBA00004613"/>
    </source>
</evidence>
<dbReference type="Pfam" id="PF08516">
    <property type="entry name" value="ADAM_CR"/>
    <property type="match status" value="1"/>
</dbReference>
<dbReference type="PANTHER" id="PTHR11905:SF251">
    <property type="entry name" value="MEDIATOR COMPLEX SUBUNIT 6"/>
    <property type="match status" value="1"/>
</dbReference>
<dbReference type="PROSITE" id="PS50026">
    <property type="entry name" value="EGF_3"/>
    <property type="match status" value="1"/>
</dbReference>
<keyword evidence="15" id="KW-0245">EGF-like domain</keyword>
<feature type="signal peptide" evidence="18">
    <location>
        <begin position="1"/>
        <end position="22"/>
    </location>
</feature>
<feature type="domain" description="Peptidase M12B" evidence="21">
    <location>
        <begin position="199"/>
        <end position="389"/>
    </location>
</feature>
<keyword evidence="5" id="KW-0800">Toxin</keyword>
<evidence type="ECO:0000256" key="10">
    <source>
        <dbReference type="ARBA" id="ARBA00022989"/>
    </source>
</evidence>
<dbReference type="Proteomes" id="UP000472272">
    <property type="component" value="Chromosome 4"/>
</dbReference>
<feature type="transmembrane region" description="Helical" evidence="17">
    <location>
        <begin position="671"/>
        <end position="699"/>
    </location>
</feature>
<keyword evidence="9 16" id="KW-0862">Zinc</keyword>
<name>A0A670HY61_PODMU</name>
<dbReference type="OMA" id="RHDDKTC"/>
<evidence type="ECO:0000256" key="6">
    <source>
        <dbReference type="ARBA" id="ARBA00022692"/>
    </source>
</evidence>
<feature type="disulfide bond" evidence="14">
    <location>
        <begin position="455"/>
        <end position="475"/>
    </location>
</feature>
<dbReference type="InterPro" id="IPR001762">
    <property type="entry name" value="Disintegrin_dom"/>
</dbReference>
<evidence type="ECO:0000256" key="12">
    <source>
        <dbReference type="ARBA" id="ARBA00023157"/>
    </source>
</evidence>
<evidence type="ECO:0000256" key="7">
    <source>
        <dbReference type="ARBA" id="ARBA00022723"/>
    </source>
</evidence>
<evidence type="ECO:0000256" key="17">
    <source>
        <dbReference type="SAM" id="Phobius"/>
    </source>
</evidence>
<dbReference type="FunFam" id="3.40.390.10:FF:000002">
    <property type="entry name" value="Disintegrin and metalloproteinase domain-containing protein 22"/>
    <property type="match status" value="1"/>
</dbReference>
<feature type="active site" evidence="16">
    <location>
        <position position="335"/>
    </location>
</feature>
<dbReference type="GO" id="GO:0009897">
    <property type="term" value="C:external side of plasma membrane"/>
    <property type="evidence" value="ECO:0007669"/>
    <property type="project" value="TreeGrafter"/>
</dbReference>
<dbReference type="OrthoDB" id="5951731at2759"/>
<keyword evidence="8" id="KW-0378">Hydrolase</keyword>
<dbReference type="PROSITE" id="PS01186">
    <property type="entry name" value="EGF_2"/>
    <property type="match status" value="1"/>
</dbReference>
<dbReference type="InterPro" id="IPR036436">
    <property type="entry name" value="Disintegrin_dom_sf"/>
</dbReference>
<dbReference type="PRINTS" id="PR00289">
    <property type="entry name" value="DISINTEGRIN"/>
</dbReference>
<feature type="binding site" evidence="16">
    <location>
        <position position="334"/>
    </location>
    <ligand>
        <name>Zn(2+)</name>
        <dbReference type="ChEBI" id="CHEBI:29105"/>
        <note>catalytic</note>
    </ligand>
</feature>
<dbReference type="Pfam" id="PF00200">
    <property type="entry name" value="Disintegrin"/>
    <property type="match status" value="1"/>
</dbReference>
<dbReference type="SMART" id="SM00050">
    <property type="entry name" value="DISIN"/>
    <property type="match status" value="1"/>
</dbReference>
<evidence type="ECO:0000256" key="8">
    <source>
        <dbReference type="ARBA" id="ARBA00022801"/>
    </source>
</evidence>
<evidence type="ECO:0000313" key="23">
    <source>
        <dbReference type="Proteomes" id="UP000472272"/>
    </source>
</evidence>
<dbReference type="GO" id="GO:0006508">
    <property type="term" value="P:proteolysis"/>
    <property type="evidence" value="ECO:0007669"/>
    <property type="project" value="InterPro"/>
</dbReference>
<feature type="disulfide bond" evidence="15">
    <location>
        <begin position="644"/>
        <end position="653"/>
    </location>
</feature>
<evidence type="ECO:0000256" key="1">
    <source>
        <dbReference type="ARBA" id="ARBA00001947"/>
    </source>
</evidence>
<evidence type="ECO:0000256" key="13">
    <source>
        <dbReference type="ARBA" id="ARBA00023240"/>
    </source>
</evidence>
<evidence type="ECO:0000259" key="20">
    <source>
        <dbReference type="PROSITE" id="PS50214"/>
    </source>
</evidence>